<comment type="caution">
    <text evidence="1">The sequence shown here is derived from an EMBL/GenBank/DDBJ whole genome shotgun (WGS) entry which is preliminary data.</text>
</comment>
<reference evidence="1 2" key="1">
    <citation type="submission" date="2016-02" db="EMBL/GenBank/DDBJ databases">
        <title>Paenibacillus sp. LPB0068, isolated from Crassostrea gigas.</title>
        <authorList>
            <person name="Shin S.-K."/>
            <person name="Yi H."/>
        </authorList>
    </citation>
    <scope>NUCLEOTIDE SEQUENCE [LARGE SCALE GENOMIC DNA]</scope>
    <source>
        <strain evidence="1 2">LPB0068</strain>
    </source>
</reference>
<dbReference type="STRING" id="1763538.LPB68_05640"/>
<dbReference type="RefSeq" id="WP_068659383.1">
    <property type="nucleotide sequence ID" value="NZ_CP017770.1"/>
</dbReference>
<gene>
    <name evidence="1" type="ORF">PNBC_14610</name>
</gene>
<sequence>MSRLSKKMWLIGIWTGLGILLGIQFANSNDSTISQLDQVVKPTATQEISLPVPQINPNPEVAGSYTITFDPIIVDAQQIKSLDREQIEAPSYIDATPQEILLPQNSESSVDKIADKTANLLQKASQKSIHFVVSLFNTITE</sequence>
<name>A0A167C1R5_9BACL</name>
<protein>
    <submittedName>
        <fullName evidence="1">Uncharacterized protein</fullName>
    </submittedName>
</protein>
<evidence type="ECO:0000313" key="2">
    <source>
        <dbReference type="Proteomes" id="UP000077134"/>
    </source>
</evidence>
<proteinExistence type="predicted"/>
<organism evidence="1 2">
    <name type="scientific">Paenibacillus crassostreae</name>
    <dbReference type="NCBI Taxonomy" id="1763538"/>
    <lineage>
        <taxon>Bacteria</taxon>
        <taxon>Bacillati</taxon>
        <taxon>Bacillota</taxon>
        <taxon>Bacilli</taxon>
        <taxon>Bacillales</taxon>
        <taxon>Paenibacillaceae</taxon>
        <taxon>Paenibacillus</taxon>
    </lineage>
</organism>
<accession>A0A167C1R5</accession>
<dbReference type="KEGG" id="pcx:LPB68_05640"/>
<dbReference type="EMBL" id="LSFN01000032">
    <property type="protein sequence ID" value="OAB72675.1"/>
    <property type="molecule type" value="Genomic_DNA"/>
</dbReference>
<evidence type="ECO:0000313" key="1">
    <source>
        <dbReference type="EMBL" id="OAB72675.1"/>
    </source>
</evidence>
<dbReference type="OrthoDB" id="2659794at2"/>
<keyword evidence="2" id="KW-1185">Reference proteome</keyword>
<dbReference type="AlphaFoldDB" id="A0A167C1R5"/>
<dbReference type="Proteomes" id="UP000077134">
    <property type="component" value="Unassembled WGS sequence"/>
</dbReference>